<evidence type="ECO:0000313" key="3">
    <source>
        <dbReference type="Proteomes" id="UP001257277"/>
    </source>
</evidence>
<dbReference type="Gene3D" id="2.60.40.1120">
    <property type="entry name" value="Carboxypeptidase-like, regulatory domain"/>
    <property type="match status" value="1"/>
</dbReference>
<dbReference type="Proteomes" id="UP001257277">
    <property type="component" value="Unassembled WGS sequence"/>
</dbReference>
<feature type="chain" id="PRO_5047376127" evidence="1">
    <location>
        <begin position="19"/>
        <end position="405"/>
    </location>
</feature>
<dbReference type="InterPro" id="IPR008969">
    <property type="entry name" value="CarboxyPept-like_regulatory"/>
</dbReference>
<protein>
    <submittedName>
        <fullName evidence="2">Carboxypeptidase-like regulatory domain-containing protein</fullName>
    </submittedName>
</protein>
<dbReference type="SUPFAM" id="SSF49464">
    <property type="entry name" value="Carboxypeptidase regulatory domain-like"/>
    <property type="match status" value="1"/>
</dbReference>
<feature type="signal peptide" evidence="1">
    <location>
        <begin position="1"/>
        <end position="18"/>
    </location>
</feature>
<gene>
    <name evidence="2" type="ORF">RQM59_01350</name>
</gene>
<sequence>MKKTLYILFLLVVQLSHAQLTIKGNVSSKSTPLEGAAVYINNSSIGTTTDGNGNFELKVSHGRYDIIVSFLGFKTINYDLNTEDYASPLIFKMKEEANLLDEIVLRNTIYDQAWKHNLAQFEISFIGTSAFSKNVKILNPKALHFEFDRTTMKLEAFAKVPLKIENKALGYLVTYDLVSFSRDPEKITYVGYTRYEDLKGSRSKKRKWKKNRLKAYQGSKTHFFKSLLTTNLSEDGFVVNQFRRVKNPNRPSDKEIENARKVIRSQRTSFSFPKKIINPKTALDSAIITVRKSRLPKFSDYLYKQNVPYNKIIKKEKDKTFLVFKDYLSIIYTKEKEEINFINTYAFGRKKAPGPQTSALVITKPYPYILRTGQVINPLDIFFEGYWGFEKMAETLPLDYVPPID</sequence>
<dbReference type="RefSeq" id="WP_349240258.1">
    <property type="nucleotide sequence ID" value="NZ_JAVTTO010000001.1"/>
</dbReference>
<dbReference type="Pfam" id="PF13715">
    <property type="entry name" value="CarbopepD_reg_2"/>
    <property type="match status" value="1"/>
</dbReference>
<comment type="caution">
    <text evidence="2">The sequence shown here is derived from an EMBL/GenBank/DDBJ whole genome shotgun (WGS) entry which is preliminary data.</text>
</comment>
<organism evidence="2 3">
    <name type="scientific">Asprobacillus argus</name>
    <dbReference type="NCBI Taxonomy" id="3076534"/>
    <lineage>
        <taxon>Bacteria</taxon>
        <taxon>Pseudomonadati</taxon>
        <taxon>Bacteroidota</taxon>
        <taxon>Flavobacteriia</taxon>
        <taxon>Flavobacteriales</taxon>
        <taxon>Flavobacteriaceae</taxon>
        <taxon>Asprobacillus</taxon>
    </lineage>
</organism>
<proteinExistence type="predicted"/>
<accession>A0ABU3LBM7</accession>
<keyword evidence="3" id="KW-1185">Reference proteome</keyword>
<evidence type="ECO:0000313" key="2">
    <source>
        <dbReference type="EMBL" id="MDT7831003.1"/>
    </source>
</evidence>
<reference evidence="2 3" key="1">
    <citation type="submission" date="2023-09" db="EMBL/GenBank/DDBJ databases">
        <title>Novel taxa isolated from Blanes Bay.</title>
        <authorList>
            <person name="Rey-Velasco X."/>
            <person name="Lucena T."/>
        </authorList>
    </citation>
    <scope>NUCLEOTIDE SEQUENCE [LARGE SCALE GENOMIC DNA]</scope>
    <source>
        <strain evidence="2 3">S356</strain>
    </source>
</reference>
<keyword evidence="1" id="KW-0732">Signal</keyword>
<name>A0ABU3LBM7_9FLAO</name>
<dbReference type="EMBL" id="JAVTTO010000001">
    <property type="protein sequence ID" value="MDT7831003.1"/>
    <property type="molecule type" value="Genomic_DNA"/>
</dbReference>
<evidence type="ECO:0000256" key="1">
    <source>
        <dbReference type="SAM" id="SignalP"/>
    </source>
</evidence>